<dbReference type="PANTHER" id="PTHR33326:SF14">
    <property type="entry name" value="EXPRESSED PROTEIN"/>
    <property type="match status" value="1"/>
</dbReference>
<reference evidence="3" key="1">
    <citation type="submission" date="2024-06" db="EMBL/GenBank/DDBJ databases">
        <authorList>
            <person name="Ryan C."/>
        </authorList>
    </citation>
    <scope>NUCLEOTIDE SEQUENCE [LARGE SCALE GENOMIC DNA]</scope>
</reference>
<accession>A0ABC8VXC3</accession>
<keyword evidence="3" id="KW-1185">Reference proteome</keyword>
<evidence type="ECO:0000313" key="2">
    <source>
        <dbReference type="EMBL" id="CAL4897042.1"/>
    </source>
</evidence>
<dbReference type="InterPro" id="IPR022059">
    <property type="entry name" value="DUF3615"/>
</dbReference>
<dbReference type="EMBL" id="OZ075120">
    <property type="protein sequence ID" value="CAL4897042.1"/>
    <property type="molecule type" value="Genomic_DNA"/>
</dbReference>
<dbReference type="Proteomes" id="UP001497457">
    <property type="component" value="Chromosome 10rd"/>
</dbReference>
<proteinExistence type="predicted"/>
<gene>
    <name evidence="2" type="ORF">URODEC1_LOCUS7022</name>
</gene>
<dbReference type="Pfam" id="PF12274">
    <property type="entry name" value="DUF3615"/>
    <property type="match status" value="1"/>
</dbReference>
<organism evidence="2 3">
    <name type="scientific">Urochloa decumbens</name>
    <dbReference type="NCBI Taxonomy" id="240449"/>
    <lineage>
        <taxon>Eukaryota</taxon>
        <taxon>Viridiplantae</taxon>
        <taxon>Streptophyta</taxon>
        <taxon>Embryophyta</taxon>
        <taxon>Tracheophyta</taxon>
        <taxon>Spermatophyta</taxon>
        <taxon>Magnoliopsida</taxon>
        <taxon>Liliopsida</taxon>
        <taxon>Poales</taxon>
        <taxon>Poaceae</taxon>
        <taxon>PACMAD clade</taxon>
        <taxon>Panicoideae</taxon>
        <taxon>Panicodae</taxon>
        <taxon>Paniceae</taxon>
        <taxon>Melinidinae</taxon>
        <taxon>Urochloa</taxon>
    </lineage>
</organism>
<protein>
    <recommendedName>
        <fullName evidence="1">DUF3615 domain-containing protein</fullName>
    </recommendedName>
</protein>
<reference evidence="2 3" key="2">
    <citation type="submission" date="2024-10" db="EMBL/GenBank/DDBJ databases">
        <authorList>
            <person name="Ryan C."/>
        </authorList>
    </citation>
    <scope>NUCLEOTIDE SEQUENCE [LARGE SCALE GENOMIC DNA]</scope>
</reference>
<dbReference type="AlphaFoldDB" id="A0ABC8VXC3"/>
<feature type="domain" description="DUF3615" evidence="1">
    <location>
        <begin position="139"/>
        <end position="226"/>
    </location>
</feature>
<evidence type="ECO:0000259" key="1">
    <source>
        <dbReference type="Pfam" id="PF12274"/>
    </source>
</evidence>
<dbReference type="PANTHER" id="PTHR33326">
    <property type="entry name" value="OS05G0543800 PROTEIN"/>
    <property type="match status" value="1"/>
</dbReference>
<sequence length="261" mass="29556">MSQLFEKLDLEVYGDSICSTDNVAQVGTYPIVEGGISAEISRAKVKKGGLDDEEYIDWMIEILKKGGHNDILSCYTLDEGEKHHVHNVPDEFCDPLDKEANDYCKSTERVSKKEIIKKGIKWMSEECFLAFTTYAEKINLEGIEHKFGELRYQCLSVEAYDKIFHHYNFTIEAKHRNSGVSTSELYFAEVKQLAGDKSYFCCLLEQSDEGHCYGCKNQDMYDLKHPNTGCYEEGDADICWPFIDVTDSDSDDGDDCGGLGC</sequence>
<evidence type="ECO:0000313" key="3">
    <source>
        <dbReference type="Proteomes" id="UP001497457"/>
    </source>
</evidence>
<name>A0ABC8VXC3_9POAL</name>